<feature type="domain" description="Importin N-terminal" evidence="9">
    <location>
        <begin position="46"/>
        <end position="126"/>
    </location>
</feature>
<dbReference type="Pfam" id="PF25574">
    <property type="entry name" value="TPR_IMB1"/>
    <property type="match status" value="1"/>
</dbReference>
<keyword evidence="7" id="KW-0653">Protein transport</keyword>
<comment type="caution">
    <text evidence="10">The sequence shown here is derived from an EMBL/GenBank/DDBJ whole genome shotgun (WGS) entry which is preliminary data.</text>
</comment>
<keyword evidence="5" id="KW-0963">Cytoplasm</keyword>
<dbReference type="OMA" id="QQYQERW"/>
<keyword evidence="6" id="KW-0677">Repeat</keyword>
<evidence type="ECO:0000256" key="8">
    <source>
        <dbReference type="ARBA" id="ARBA00023242"/>
    </source>
</evidence>
<gene>
    <name evidence="10" type="ORF">AG1IA_05559</name>
</gene>
<organism evidence="10 11">
    <name type="scientific">Thanatephorus cucumeris (strain AG1-IA)</name>
    <name type="common">Rice sheath blight fungus</name>
    <name type="synonym">Rhizoctonia solani</name>
    <dbReference type="NCBI Taxonomy" id="983506"/>
    <lineage>
        <taxon>Eukaryota</taxon>
        <taxon>Fungi</taxon>
        <taxon>Dikarya</taxon>
        <taxon>Basidiomycota</taxon>
        <taxon>Agaricomycotina</taxon>
        <taxon>Agaricomycetes</taxon>
        <taxon>Cantharellales</taxon>
        <taxon>Ceratobasidiaceae</taxon>
        <taxon>Rhizoctonia</taxon>
        <taxon>Rhizoctonia solani AG-1</taxon>
    </lineage>
</organism>
<dbReference type="EMBL" id="AFRT01001436">
    <property type="protein sequence ID" value="ELU40404.1"/>
    <property type="molecule type" value="Genomic_DNA"/>
</dbReference>
<evidence type="ECO:0000256" key="1">
    <source>
        <dbReference type="ARBA" id="ARBA00004259"/>
    </source>
</evidence>
<reference evidence="10 11" key="1">
    <citation type="journal article" date="2013" name="Nat. Commun.">
        <title>The evolution and pathogenic mechanisms of the rice sheath blight pathogen.</title>
        <authorList>
            <person name="Zheng A."/>
            <person name="Lin R."/>
            <person name="Xu L."/>
            <person name="Qin P."/>
            <person name="Tang C."/>
            <person name="Ai P."/>
            <person name="Zhang D."/>
            <person name="Liu Y."/>
            <person name="Sun Z."/>
            <person name="Feng H."/>
            <person name="Wang Y."/>
            <person name="Chen Y."/>
            <person name="Liang X."/>
            <person name="Fu R."/>
            <person name="Li Q."/>
            <person name="Zhang J."/>
            <person name="Yu X."/>
            <person name="Xie Z."/>
            <person name="Ding L."/>
            <person name="Guan P."/>
            <person name="Tang J."/>
            <person name="Liang Y."/>
            <person name="Wang S."/>
            <person name="Deng Q."/>
            <person name="Li S."/>
            <person name="Zhu J."/>
            <person name="Wang L."/>
            <person name="Liu H."/>
            <person name="Li P."/>
        </authorList>
    </citation>
    <scope>NUCLEOTIDE SEQUENCE [LARGE SCALE GENOMIC DNA]</scope>
    <source>
        <strain evidence="11">AG-1 IA</strain>
    </source>
</reference>
<dbReference type="InterPro" id="IPR058584">
    <property type="entry name" value="IMB1_TNPO1-like_TPR"/>
</dbReference>
<proteinExistence type="inferred from homology"/>
<accession>L8WVM5</accession>
<dbReference type="Pfam" id="PF13513">
    <property type="entry name" value="HEAT_EZ"/>
    <property type="match status" value="1"/>
</dbReference>
<evidence type="ECO:0000259" key="9">
    <source>
        <dbReference type="PROSITE" id="PS50166"/>
    </source>
</evidence>
<protein>
    <submittedName>
        <fullName evidence="10">Karyopherin Kap95</fullName>
    </submittedName>
</protein>
<dbReference type="InterPro" id="IPR016024">
    <property type="entry name" value="ARM-type_fold"/>
</dbReference>
<evidence type="ECO:0000256" key="5">
    <source>
        <dbReference type="ARBA" id="ARBA00022490"/>
    </source>
</evidence>
<dbReference type="PANTHER" id="PTHR10527">
    <property type="entry name" value="IMPORTIN BETA"/>
    <property type="match status" value="1"/>
</dbReference>
<dbReference type="OrthoDB" id="10263328at2759"/>
<evidence type="ECO:0000256" key="7">
    <source>
        <dbReference type="ARBA" id="ARBA00022927"/>
    </source>
</evidence>
<dbReference type="GO" id="GO:0006606">
    <property type="term" value="P:protein import into nucleus"/>
    <property type="evidence" value="ECO:0007669"/>
    <property type="project" value="InterPro"/>
</dbReference>
<evidence type="ECO:0000256" key="6">
    <source>
        <dbReference type="ARBA" id="ARBA00022737"/>
    </source>
</evidence>
<keyword evidence="11" id="KW-1185">Reference proteome</keyword>
<evidence type="ECO:0000256" key="3">
    <source>
        <dbReference type="ARBA" id="ARBA00010907"/>
    </source>
</evidence>
<comment type="similarity">
    <text evidence="3">Belongs to the importin beta family. Importin beta-1 subfamily.</text>
</comment>
<dbReference type="SMART" id="SM00185">
    <property type="entry name" value="ARM"/>
    <property type="match status" value="5"/>
</dbReference>
<dbReference type="InterPro" id="IPR040122">
    <property type="entry name" value="Importin_beta"/>
</dbReference>
<keyword evidence="8" id="KW-0539">Nucleus</keyword>
<dbReference type="InterPro" id="IPR000225">
    <property type="entry name" value="Armadillo"/>
</dbReference>
<dbReference type="Gene3D" id="1.25.10.10">
    <property type="entry name" value="Leucine-rich Repeat Variant"/>
    <property type="match status" value="1"/>
</dbReference>
<dbReference type="GO" id="GO:0005737">
    <property type="term" value="C:cytoplasm"/>
    <property type="evidence" value="ECO:0007669"/>
    <property type="project" value="UniProtKB-SubCell"/>
</dbReference>
<dbReference type="PROSITE" id="PS50166">
    <property type="entry name" value="IMPORTIN_B_NT"/>
    <property type="match status" value="1"/>
</dbReference>
<sequence length="934" mass="102161">MPGLDLNNAPQQPFVLARFVASDLTNSASEILANSFSADAALRHDAESKLEALARDNLSTFMATLMPELTNENNPLPVRNAAALNIKNAIVARDANRQQELNEKWLALPQETRNGVKHGAMATLGSPQPRAGTFAAQVISAIAAIEVPAEQWLDLITQLLTFASDGSNVGLRMNALTAIGQICEVVPPSSLSSRSNEILTAVVQGARREEPSPEVQGAAITALLNSLEFIRDNFEREGERNYLMQVVCEATQSENHPVQVGAFECLVKIMSLYYDKMGFYMERALFGLTVVGMKNPDEKVALQAVEFWSTVAEEEIELKMEEALEYGDLPERENKKFATTALNDIVPVLLQLLTQQEEDADEDEWNISMAAGTCLALLAQAVDDAIVPVVLPFIETNIKHDDWHLREAAVMVFGSILEGPDPNVLAGLVSQALPVLIAMMADSNAAVKDTTAWTLGRICELLVGSVNIESQLQALVTALVVGLEDRPRIIANSCWALMSLAEQLSPEPGPDGQPAATSTLSPFYQALNAYIANASADTFNAVSQITLTVLQRMETLLNIQNELLNIDDRSNWAELQSNFCSVIISVIRKMGAQVKPLADRIMTLTLRLVQAAGKQSTILEDGFLVVGTMSSALGQDIQPYLEAFLPIIVAALKNHEDAALCTVCIGTIGDIARALQEKTVQYAAAFISLLLESLQSQVMGRNVKIQVLACFGDVALSIGPEFAPYLETAMTVLKQAGEIQPNPKKMDYEMVDYVAQLREGILDAYVGIVAGFKSADKSEPLLPYVQTMLGLCARALSDEERPDTIVRAAFGLIGDLADLYSKGQIKPLLTEGWLTSALQQKPKGAPQETKRVLKYAREQLPRWSNLYLCFESFYFLLSRFLPLPFHLPCRSLPILVHPKVSSLKYIVINGLTACHYISHLTQSFQVSIAFIPRQ</sequence>
<evidence type="ECO:0000313" key="10">
    <source>
        <dbReference type="EMBL" id="ELU40404.1"/>
    </source>
</evidence>
<dbReference type="AlphaFoldDB" id="L8WVM5"/>
<evidence type="ECO:0000256" key="4">
    <source>
        <dbReference type="ARBA" id="ARBA00022448"/>
    </source>
</evidence>
<dbReference type="HOGENOM" id="CLU_008296_1_0_1"/>
<dbReference type="InterPro" id="IPR011989">
    <property type="entry name" value="ARM-like"/>
</dbReference>
<dbReference type="Proteomes" id="UP000011668">
    <property type="component" value="Unassembled WGS sequence"/>
</dbReference>
<dbReference type="InterPro" id="IPR001494">
    <property type="entry name" value="Importin-beta_N"/>
</dbReference>
<name>L8WVM5_THACA</name>
<keyword evidence="4" id="KW-0813">Transport</keyword>
<dbReference type="Pfam" id="PF03810">
    <property type="entry name" value="IBN_N"/>
    <property type="match status" value="1"/>
</dbReference>
<comment type="subcellular location">
    <subcellularLocation>
        <location evidence="2">Cytoplasm</location>
    </subcellularLocation>
    <subcellularLocation>
        <location evidence="1">Nucleus envelope</location>
    </subcellularLocation>
</comment>
<dbReference type="GO" id="GO:0031267">
    <property type="term" value="F:small GTPase binding"/>
    <property type="evidence" value="ECO:0007669"/>
    <property type="project" value="InterPro"/>
</dbReference>
<dbReference type="GO" id="GO:0005635">
    <property type="term" value="C:nuclear envelope"/>
    <property type="evidence" value="ECO:0007669"/>
    <property type="project" value="UniProtKB-SubCell"/>
</dbReference>
<evidence type="ECO:0000256" key="2">
    <source>
        <dbReference type="ARBA" id="ARBA00004496"/>
    </source>
</evidence>
<evidence type="ECO:0000313" key="11">
    <source>
        <dbReference type="Proteomes" id="UP000011668"/>
    </source>
</evidence>
<dbReference type="STRING" id="983506.L8WVM5"/>
<dbReference type="SUPFAM" id="SSF48371">
    <property type="entry name" value="ARM repeat"/>
    <property type="match status" value="1"/>
</dbReference>